<feature type="domain" description="Fucosyltransferase C-terminal" evidence="13">
    <location>
        <begin position="79"/>
        <end position="254"/>
    </location>
</feature>
<dbReference type="InterPro" id="IPR055270">
    <property type="entry name" value="Glyco_tran_10_C"/>
</dbReference>
<feature type="domain" description="Fucosyltransferase N-terminal" evidence="14">
    <location>
        <begin position="2"/>
        <end position="49"/>
    </location>
</feature>
<dbReference type="PANTHER" id="PTHR48438">
    <property type="entry name" value="ALPHA-(1,3)-FUCOSYLTRANSFERASE C-RELATED"/>
    <property type="match status" value="1"/>
</dbReference>
<evidence type="ECO:0000256" key="4">
    <source>
        <dbReference type="ARBA" id="ARBA00022676"/>
    </source>
</evidence>
<keyword evidence="16" id="KW-1185">Reference proteome</keyword>
<evidence type="ECO:0000256" key="2">
    <source>
        <dbReference type="ARBA" id="ARBA00004922"/>
    </source>
</evidence>
<comment type="subcellular location">
    <subcellularLocation>
        <location evidence="1 12">Golgi apparatus</location>
        <location evidence="1 12">Golgi stack membrane</location>
        <topology evidence="1 12">Single-pass type II membrane protein</topology>
    </subcellularLocation>
</comment>
<dbReference type="SUPFAM" id="SSF53756">
    <property type="entry name" value="UDP-Glycosyltransferase/glycogen phosphorylase"/>
    <property type="match status" value="1"/>
</dbReference>
<evidence type="ECO:0000256" key="10">
    <source>
        <dbReference type="ARBA" id="ARBA00023136"/>
    </source>
</evidence>
<dbReference type="InterPro" id="IPR038577">
    <property type="entry name" value="GT10-like_C_sf"/>
</dbReference>
<evidence type="ECO:0000256" key="5">
    <source>
        <dbReference type="ARBA" id="ARBA00022679"/>
    </source>
</evidence>
<dbReference type="EMBL" id="JAOYFB010000002">
    <property type="protein sequence ID" value="KAK4008842.1"/>
    <property type="molecule type" value="Genomic_DNA"/>
</dbReference>
<evidence type="ECO:0000313" key="16">
    <source>
        <dbReference type="Proteomes" id="UP001234178"/>
    </source>
</evidence>
<organism evidence="15 16">
    <name type="scientific">Daphnia magna</name>
    <dbReference type="NCBI Taxonomy" id="35525"/>
    <lineage>
        <taxon>Eukaryota</taxon>
        <taxon>Metazoa</taxon>
        <taxon>Ecdysozoa</taxon>
        <taxon>Arthropoda</taxon>
        <taxon>Crustacea</taxon>
        <taxon>Branchiopoda</taxon>
        <taxon>Diplostraca</taxon>
        <taxon>Cladocera</taxon>
        <taxon>Anomopoda</taxon>
        <taxon>Daphniidae</taxon>
        <taxon>Daphnia</taxon>
    </lineage>
</organism>
<evidence type="ECO:0000259" key="14">
    <source>
        <dbReference type="Pfam" id="PF17039"/>
    </source>
</evidence>
<evidence type="ECO:0000256" key="8">
    <source>
        <dbReference type="ARBA" id="ARBA00022989"/>
    </source>
</evidence>
<evidence type="ECO:0000313" key="15">
    <source>
        <dbReference type="EMBL" id="KAK4008842.1"/>
    </source>
</evidence>
<accession>A0ABQ9Z7G1</accession>
<gene>
    <name evidence="15" type="ORF">OUZ56_013969</name>
</gene>
<evidence type="ECO:0000256" key="9">
    <source>
        <dbReference type="ARBA" id="ARBA00023034"/>
    </source>
</evidence>
<comment type="pathway">
    <text evidence="2">Protein modification; protein glycosylation.</text>
</comment>
<name>A0ABQ9Z7G1_9CRUS</name>
<dbReference type="InterPro" id="IPR031481">
    <property type="entry name" value="Glyco_tran_10_N"/>
</dbReference>
<evidence type="ECO:0000256" key="1">
    <source>
        <dbReference type="ARBA" id="ARBA00004447"/>
    </source>
</evidence>
<keyword evidence="8" id="KW-1133">Transmembrane helix</keyword>
<sequence length="273" mass="32169">MPPHRSANQRWIFFLQESPHHTPNILYDLNNIFNWTMTYRTDSDIYMPYPVLEPTAGSSFEFEIWNKTFEPDVLKDQIRQKKKLAAWFVSNCFTQSGREKYASELQKYVHVDVYGKCGPLVCANHLQCYQMLEQQYKFYLSFENSICRDYVTEKFYNALLFNVVPVVYGGANYNAVAPKGSYIDVRDFTSVRHLAQYLKLLDKNDSAYLRYFDWRKTPSGISALPRFIQGWCTLCSMLNNNSLPLKSYSNIHSWWFEKGHCENDRTNIHKLTT</sequence>
<dbReference type="Pfam" id="PF00852">
    <property type="entry name" value="Glyco_transf_10"/>
    <property type="match status" value="1"/>
</dbReference>
<evidence type="ECO:0000259" key="13">
    <source>
        <dbReference type="Pfam" id="PF00852"/>
    </source>
</evidence>
<evidence type="ECO:0000256" key="6">
    <source>
        <dbReference type="ARBA" id="ARBA00022692"/>
    </source>
</evidence>
<keyword evidence="6 12" id="KW-0812">Transmembrane</keyword>
<reference evidence="15 16" key="1">
    <citation type="journal article" date="2023" name="Nucleic Acids Res.">
        <title>The hologenome of Daphnia magna reveals possible DNA methylation and microbiome-mediated evolution of the host genome.</title>
        <authorList>
            <person name="Chaturvedi A."/>
            <person name="Li X."/>
            <person name="Dhandapani V."/>
            <person name="Marshall H."/>
            <person name="Kissane S."/>
            <person name="Cuenca-Cambronero M."/>
            <person name="Asole G."/>
            <person name="Calvet F."/>
            <person name="Ruiz-Romero M."/>
            <person name="Marangio P."/>
            <person name="Guigo R."/>
            <person name="Rago D."/>
            <person name="Mirbahai L."/>
            <person name="Eastwood N."/>
            <person name="Colbourne J.K."/>
            <person name="Zhou J."/>
            <person name="Mallon E."/>
            <person name="Orsini L."/>
        </authorList>
    </citation>
    <scope>NUCLEOTIDE SEQUENCE [LARGE SCALE GENOMIC DNA]</scope>
    <source>
        <strain evidence="15">LRV0_1</strain>
    </source>
</reference>
<dbReference type="Gene3D" id="3.40.50.11660">
    <property type="entry name" value="Glycosyl transferase family 10, C-terminal domain"/>
    <property type="match status" value="1"/>
</dbReference>
<keyword evidence="4 12" id="KW-0328">Glycosyltransferase</keyword>
<comment type="caution">
    <text evidence="15">The sequence shown here is derived from an EMBL/GenBank/DDBJ whole genome shotgun (WGS) entry which is preliminary data.</text>
</comment>
<keyword evidence="7" id="KW-0735">Signal-anchor</keyword>
<keyword evidence="10" id="KW-0472">Membrane</keyword>
<dbReference type="EC" id="2.4.1.-" evidence="12"/>
<proteinExistence type="inferred from homology"/>
<dbReference type="Pfam" id="PF17039">
    <property type="entry name" value="Glyco_tran_10_N"/>
    <property type="match status" value="1"/>
</dbReference>
<evidence type="ECO:0000256" key="3">
    <source>
        <dbReference type="ARBA" id="ARBA00008919"/>
    </source>
</evidence>
<evidence type="ECO:0000256" key="11">
    <source>
        <dbReference type="ARBA" id="ARBA00023180"/>
    </source>
</evidence>
<keyword evidence="9 12" id="KW-0333">Golgi apparatus</keyword>
<evidence type="ECO:0000256" key="7">
    <source>
        <dbReference type="ARBA" id="ARBA00022968"/>
    </source>
</evidence>
<dbReference type="InterPro" id="IPR001503">
    <property type="entry name" value="Glyco_trans_10"/>
</dbReference>
<evidence type="ECO:0000256" key="12">
    <source>
        <dbReference type="RuleBase" id="RU003832"/>
    </source>
</evidence>
<comment type="similarity">
    <text evidence="3 12">Belongs to the glycosyltransferase 10 family.</text>
</comment>
<protein>
    <recommendedName>
        <fullName evidence="12">Fucosyltransferase</fullName>
        <ecNumber evidence="12">2.4.1.-</ecNumber>
    </recommendedName>
</protein>
<keyword evidence="5 12" id="KW-0808">Transferase</keyword>
<dbReference type="PANTHER" id="PTHR48438:SF1">
    <property type="entry name" value="ALPHA-(1,3)-FUCOSYLTRANSFERASE C-RELATED"/>
    <property type="match status" value="1"/>
</dbReference>
<keyword evidence="11" id="KW-0325">Glycoprotein</keyword>
<dbReference type="Proteomes" id="UP001234178">
    <property type="component" value="Unassembled WGS sequence"/>
</dbReference>